<dbReference type="Pfam" id="PF25819">
    <property type="entry name" value="Nal1_C"/>
    <property type="match status" value="1"/>
</dbReference>
<name>A0AAD9TLX7_9ROSI</name>
<dbReference type="Pfam" id="PF25608">
    <property type="entry name" value="NAL1_N"/>
    <property type="match status" value="1"/>
</dbReference>
<dbReference type="InterPro" id="IPR057906">
    <property type="entry name" value="Nal1"/>
</dbReference>
<accession>A0AAD9TLX7</accession>
<proteinExistence type="predicted"/>
<dbReference type="InterPro" id="IPR043504">
    <property type="entry name" value="Peptidase_S1_PA_chymotrypsin"/>
</dbReference>
<dbReference type="InterPro" id="IPR057904">
    <property type="entry name" value="Nal1_C"/>
</dbReference>
<evidence type="ECO:0000313" key="3">
    <source>
        <dbReference type="EMBL" id="KAK2638514.1"/>
    </source>
</evidence>
<dbReference type="Gene3D" id="2.40.10.10">
    <property type="entry name" value="Trypsin-like serine proteases"/>
    <property type="match status" value="1"/>
</dbReference>
<evidence type="ECO:0008006" key="5">
    <source>
        <dbReference type="Google" id="ProtNLM"/>
    </source>
</evidence>
<evidence type="ECO:0000259" key="2">
    <source>
        <dbReference type="Pfam" id="PF25819"/>
    </source>
</evidence>
<dbReference type="EMBL" id="JANJYI010000008">
    <property type="protein sequence ID" value="KAK2638514.1"/>
    <property type="molecule type" value="Genomic_DNA"/>
</dbReference>
<sequence>MERGRLNSRARCSGSTPSEESALDFERNCCSHANLPSLSPPTLQPFASAGQHCESSAAYFSWPTSSRLNDAAEERANYFANLQKGVLPETLNRLPKGQQATTLLELMTIRAFHSKILRCYSLGTAIGFRIKRGVLTDIPAILVFVSRKVHKQWLSPIQCLPTALEGPGGVWCDVDVLEFSYFGAPEPTPKEQLYTEIVDDLRGGDPSIGSGSQVANQETYGTLGAIVKSQTGNRQVGFLTNRHVAVDLDYPNQKMFHPLPPTLGPGVYLGAVERATSFITDDLWYGIFAGINPETFVRADGAFIPFADDFDMSTVTTSVKGLGEIGDVKIIDLQSPTSSLIGKQVVKVGRSSGLTTGTVLAYALEYNDEKGICFLTDFLVVGENQQTFDLEGDSGSLILMKGEKPRPIGIIWGGTANRGRLKLQVGKPPENWTSGVDLGRLLNLLELDLITTDEGLKVAVQEQRAVSATVIGSTVGDSSPKEKSEDKFESLGLQIQHIPLKVEPSSSETNISLMETEFHLEDSVMAGPSVEHQFIPSFFGRSPLLHRNNLSDKAVSESLASLRNGCDEDICVSLQLGDNEAKRRRSDPSTSKEE</sequence>
<dbReference type="Proteomes" id="UP001280121">
    <property type="component" value="Unassembled WGS sequence"/>
</dbReference>
<dbReference type="InterPro" id="IPR009003">
    <property type="entry name" value="Peptidase_S1_PA"/>
</dbReference>
<dbReference type="SUPFAM" id="SSF50494">
    <property type="entry name" value="Trypsin-like serine proteases"/>
    <property type="match status" value="1"/>
</dbReference>
<dbReference type="AlphaFoldDB" id="A0AAD9TLX7"/>
<evidence type="ECO:0000259" key="1">
    <source>
        <dbReference type="Pfam" id="PF25608"/>
    </source>
</evidence>
<keyword evidence="4" id="KW-1185">Reference proteome</keyword>
<dbReference type="PANTHER" id="PTHR31521">
    <property type="entry name" value="EXPRESSED PROTEIN"/>
    <property type="match status" value="1"/>
</dbReference>
<feature type="domain" description="Nal1 C-terminal" evidence="2">
    <location>
        <begin position="190"/>
        <end position="454"/>
    </location>
</feature>
<feature type="domain" description="Nal1 N-terminal" evidence="1">
    <location>
        <begin position="98"/>
        <end position="176"/>
    </location>
</feature>
<evidence type="ECO:0000313" key="4">
    <source>
        <dbReference type="Proteomes" id="UP001280121"/>
    </source>
</evidence>
<dbReference type="InterPro" id="IPR057905">
    <property type="entry name" value="Nal1_N"/>
</dbReference>
<dbReference type="PANTHER" id="PTHR31521:SF3">
    <property type="entry name" value="TRYPSIN FAMILY PROTEIN"/>
    <property type="match status" value="1"/>
</dbReference>
<organism evidence="3 4">
    <name type="scientific">Dipteronia dyeriana</name>
    <dbReference type="NCBI Taxonomy" id="168575"/>
    <lineage>
        <taxon>Eukaryota</taxon>
        <taxon>Viridiplantae</taxon>
        <taxon>Streptophyta</taxon>
        <taxon>Embryophyta</taxon>
        <taxon>Tracheophyta</taxon>
        <taxon>Spermatophyta</taxon>
        <taxon>Magnoliopsida</taxon>
        <taxon>eudicotyledons</taxon>
        <taxon>Gunneridae</taxon>
        <taxon>Pentapetalae</taxon>
        <taxon>rosids</taxon>
        <taxon>malvids</taxon>
        <taxon>Sapindales</taxon>
        <taxon>Sapindaceae</taxon>
        <taxon>Hippocastanoideae</taxon>
        <taxon>Acereae</taxon>
        <taxon>Dipteronia</taxon>
    </lineage>
</organism>
<reference evidence="3" key="1">
    <citation type="journal article" date="2023" name="Plant J.">
        <title>Genome sequences and population genomics provide insights into the demographic history, inbreeding, and mutation load of two 'living fossil' tree species of Dipteronia.</title>
        <authorList>
            <person name="Feng Y."/>
            <person name="Comes H.P."/>
            <person name="Chen J."/>
            <person name="Zhu S."/>
            <person name="Lu R."/>
            <person name="Zhang X."/>
            <person name="Li P."/>
            <person name="Qiu J."/>
            <person name="Olsen K.M."/>
            <person name="Qiu Y."/>
        </authorList>
    </citation>
    <scope>NUCLEOTIDE SEQUENCE</scope>
    <source>
        <strain evidence="3">KIB01</strain>
    </source>
</reference>
<protein>
    <recommendedName>
        <fullName evidence="5">Trypsin family protein</fullName>
    </recommendedName>
</protein>
<comment type="caution">
    <text evidence="3">The sequence shown here is derived from an EMBL/GenBank/DDBJ whole genome shotgun (WGS) entry which is preliminary data.</text>
</comment>
<gene>
    <name evidence="3" type="ORF">Ddye_026309</name>
</gene>